<gene>
    <name evidence="2" type="ORF">SAMN04515671_2030</name>
</gene>
<dbReference type="PROSITE" id="PS50244">
    <property type="entry name" value="S5A_REDUCTASE"/>
    <property type="match status" value="1"/>
</dbReference>
<name>A0A1H0MJE9_9ACTN</name>
<dbReference type="EMBL" id="LT629710">
    <property type="protein sequence ID" value="SDO80445.1"/>
    <property type="molecule type" value="Genomic_DNA"/>
</dbReference>
<reference evidence="2 3" key="1">
    <citation type="submission" date="2016-10" db="EMBL/GenBank/DDBJ databases">
        <authorList>
            <person name="de Groot N.N."/>
        </authorList>
    </citation>
    <scope>NUCLEOTIDE SEQUENCE [LARGE SCALE GENOMIC DNA]</scope>
    <source>
        <strain evidence="3">P4-7,KCTC 19426,CECT 7604</strain>
    </source>
</reference>
<feature type="transmembrane region" description="Helical" evidence="1">
    <location>
        <begin position="135"/>
        <end position="156"/>
    </location>
</feature>
<feature type="transmembrane region" description="Helical" evidence="1">
    <location>
        <begin position="36"/>
        <end position="53"/>
    </location>
</feature>
<dbReference type="AlphaFoldDB" id="A0A1H0MJE9"/>
<feature type="transmembrane region" description="Helical" evidence="1">
    <location>
        <begin position="195"/>
        <end position="213"/>
    </location>
</feature>
<evidence type="ECO:0000256" key="1">
    <source>
        <dbReference type="SAM" id="Phobius"/>
    </source>
</evidence>
<feature type="transmembrane region" description="Helical" evidence="1">
    <location>
        <begin position="102"/>
        <end position="123"/>
    </location>
</feature>
<dbReference type="Proteomes" id="UP000198741">
    <property type="component" value="Chromosome I"/>
</dbReference>
<protein>
    <submittedName>
        <fullName evidence="2">Steroid 5-alpha reductase family enzyme</fullName>
    </submittedName>
</protein>
<dbReference type="Pfam" id="PF06966">
    <property type="entry name" value="DUF1295"/>
    <property type="match status" value="1"/>
</dbReference>
<dbReference type="PANTHER" id="PTHR32251">
    <property type="entry name" value="3-OXO-5-ALPHA-STEROID 4-DEHYDROGENASE"/>
    <property type="match status" value="1"/>
</dbReference>
<dbReference type="Gene3D" id="1.20.120.1630">
    <property type="match status" value="1"/>
</dbReference>
<evidence type="ECO:0000313" key="2">
    <source>
        <dbReference type="EMBL" id="SDO80445.1"/>
    </source>
</evidence>
<sequence length="275" mass="30276">MSPFVASLWVALAFTLATWALSLITGDHSWVDRIWSVVPVVYLWIFAVGAGLADARLDVMAGLVTLWGARLTFNFARKGGYAKGGEDYRWPLLRSRMSGWQFALFNFFFISAYQNALLLAIALPTDTAQRHQGGFGVMDVLAAMVFLVLLIGETVADQQQWNFQQRKKADAAAGRPSGVGFLRAGLFRYSRHPNYFCEIAIWWVVFAFGAIAAGSVVQWTAGGAVLLTLLFVGSTNFTEGITAGKYPEYAEYQRTTSAVVPWPPRRSADPQTSPA</sequence>
<keyword evidence="3" id="KW-1185">Reference proteome</keyword>
<dbReference type="GO" id="GO:0016020">
    <property type="term" value="C:membrane"/>
    <property type="evidence" value="ECO:0007669"/>
    <property type="project" value="TreeGrafter"/>
</dbReference>
<keyword evidence="1" id="KW-0472">Membrane</keyword>
<accession>A0A1H0MJE9</accession>
<dbReference type="InterPro" id="IPR010721">
    <property type="entry name" value="UstE-like"/>
</dbReference>
<proteinExistence type="predicted"/>
<keyword evidence="1" id="KW-0812">Transmembrane</keyword>
<keyword evidence="1" id="KW-1133">Transmembrane helix</keyword>
<dbReference type="RefSeq" id="WP_231988461.1">
    <property type="nucleotide sequence ID" value="NZ_LT629710.1"/>
</dbReference>
<dbReference type="PANTHER" id="PTHR32251:SF23">
    <property type="entry name" value="3-OXO-5-ALPHA-STEROID 4-DEHYDROGENASE (DUF1295)"/>
    <property type="match status" value="1"/>
</dbReference>
<dbReference type="STRING" id="1090615.SAMN04515671_2030"/>
<organism evidence="2 3">
    <name type="scientific">Nakamurella panacisegetis</name>
    <dbReference type="NCBI Taxonomy" id="1090615"/>
    <lineage>
        <taxon>Bacteria</taxon>
        <taxon>Bacillati</taxon>
        <taxon>Actinomycetota</taxon>
        <taxon>Actinomycetes</taxon>
        <taxon>Nakamurellales</taxon>
        <taxon>Nakamurellaceae</taxon>
        <taxon>Nakamurella</taxon>
    </lineage>
</organism>
<evidence type="ECO:0000313" key="3">
    <source>
        <dbReference type="Proteomes" id="UP000198741"/>
    </source>
</evidence>